<comment type="subcellular location">
    <subcellularLocation>
        <location evidence="5">Nucleus</location>
    </subcellularLocation>
</comment>
<dbReference type="InterPro" id="IPR028207">
    <property type="entry name" value="DNA_pol_B_palm_palm"/>
</dbReference>
<comment type="caution">
    <text evidence="8">The sequence shown here is derived from an EMBL/GenBank/DDBJ whole genome shotgun (WGS) entry which is preliminary data.</text>
</comment>
<dbReference type="Pfam" id="PF14792">
    <property type="entry name" value="DNA_pol_B_palm"/>
    <property type="match status" value="1"/>
</dbReference>
<dbReference type="PANTHER" id="PTHR11276:SF28">
    <property type="entry name" value="DNA POLYMERASE LAMBDA"/>
    <property type="match status" value="1"/>
</dbReference>
<dbReference type="PANTHER" id="PTHR11276">
    <property type="entry name" value="DNA POLYMERASE TYPE-X FAMILY MEMBER"/>
    <property type="match status" value="1"/>
</dbReference>
<reference evidence="8 9" key="1">
    <citation type="journal article" date="2023" name="Commun. Biol.">
        <title>Genome analysis of Parmales, the sister group of diatoms, reveals the evolutionary specialization of diatoms from phago-mixotrophs to photoautotrophs.</title>
        <authorList>
            <person name="Ban H."/>
            <person name="Sato S."/>
            <person name="Yoshikawa S."/>
            <person name="Yamada K."/>
            <person name="Nakamura Y."/>
            <person name="Ichinomiya M."/>
            <person name="Sato N."/>
            <person name="Blanc-Mathieu R."/>
            <person name="Endo H."/>
            <person name="Kuwata A."/>
            <person name="Ogata H."/>
        </authorList>
    </citation>
    <scope>NUCLEOTIDE SEQUENCE [LARGE SCALE GENOMIC DNA]</scope>
</reference>
<feature type="compositionally biased region" description="Basic and acidic residues" evidence="6">
    <location>
        <begin position="222"/>
        <end position="236"/>
    </location>
</feature>
<keyword evidence="1" id="KW-0237">DNA synthesis</keyword>
<feature type="compositionally biased region" description="Pro residues" evidence="6">
    <location>
        <begin position="28"/>
        <end position="48"/>
    </location>
</feature>
<keyword evidence="2 5" id="KW-0808">Transferase</keyword>
<name>A0ABQ6M5J8_9STRA</name>
<evidence type="ECO:0000256" key="1">
    <source>
        <dbReference type="ARBA" id="ARBA00022634"/>
    </source>
</evidence>
<comment type="similarity">
    <text evidence="5">Belongs to the DNA polymerase type-X family.</text>
</comment>
<dbReference type="PRINTS" id="PR00870">
    <property type="entry name" value="DNAPOLXBETA"/>
</dbReference>
<comment type="catalytic activity">
    <reaction evidence="5">
        <text>DNA(n) + a 2'-deoxyribonucleoside 5'-triphosphate = DNA(n+1) + diphosphate</text>
        <dbReference type="Rhea" id="RHEA:22508"/>
        <dbReference type="Rhea" id="RHEA-COMP:17339"/>
        <dbReference type="Rhea" id="RHEA-COMP:17340"/>
        <dbReference type="ChEBI" id="CHEBI:33019"/>
        <dbReference type="ChEBI" id="CHEBI:61560"/>
        <dbReference type="ChEBI" id="CHEBI:173112"/>
        <dbReference type="EC" id="2.7.7.7"/>
    </reaction>
</comment>
<dbReference type="Gene3D" id="1.10.150.20">
    <property type="entry name" value="5' to 3' exonuclease, C-terminal subdomain"/>
    <property type="match status" value="1"/>
</dbReference>
<evidence type="ECO:0000313" key="9">
    <source>
        <dbReference type="Proteomes" id="UP001165060"/>
    </source>
</evidence>
<keyword evidence="3 5" id="KW-0548">Nucleotidyltransferase</keyword>
<dbReference type="InterPro" id="IPR022312">
    <property type="entry name" value="DNA_pol_X"/>
</dbReference>
<organism evidence="8 9">
    <name type="scientific">Tetraparma gracilis</name>
    <dbReference type="NCBI Taxonomy" id="2962635"/>
    <lineage>
        <taxon>Eukaryota</taxon>
        <taxon>Sar</taxon>
        <taxon>Stramenopiles</taxon>
        <taxon>Ochrophyta</taxon>
        <taxon>Bolidophyceae</taxon>
        <taxon>Parmales</taxon>
        <taxon>Triparmaceae</taxon>
        <taxon>Tetraparma</taxon>
    </lineage>
</organism>
<evidence type="ECO:0000313" key="8">
    <source>
        <dbReference type="EMBL" id="GMI19789.1"/>
    </source>
</evidence>
<dbReference type="InterPro" id="IPR002008">
    <property type="entry name" value="DNA_pol_X_beta-like"/>
</dbReference>
<feature type="compositionally biased region" description="Polar residues" evidence="6">
    <location>
        <begin position="245"/>
        <end position="254"/>
    </location>
</feature>
<comment type="function">
    <text evidence="5">DNA polymerase that functions in several pathways of DNA repair. Involved in base excision repair (BER) responsible for repair of lesions that give rise to abasic (AP) sites in DNA. Also contributes to DNA double-strand break repair by non-homologous end joining and homologous recombination. Has both template-dependent and template-independent (terminal transferase) DNA polymerase activities. Has also a 5'-deoxyribose-5-phosphate lyase (dRP lyase) activity.</text>
</comment>
<dbReference type="Gene3D" id="3.30.210.10">
    <property type="entry name" value="DNA polymerase, thumb domain"/>
    <property type="match status" value="1"/>
</dbReference>
<evidence type="ECO:0000256" key="3">
    <source>
        <dbReference type="ARBA" id="ARBA00022695"/>
    </source>
</evidence>
<evidence type="ECO:0000256" key="4">
    <source>
        <dbReference type="ARBA" id="ARBA00022705"/>
    </source>
</evidence>
<accession>A0ABQ6M5J8</accession>
<dbReference type="InterPro" id="IPR018944">
    <property type="entry name" value="DNA_pol_lambd_fingers_domain"/>
</dbReference>
<dbReference type="InterPro" id="IPR037160">
    <property type="entry name" value="DNA_Pol_thumb_sf"/>
</dbReference>
<feature type="non-terminal residue" evidence="8">
    <location>
        <position position="670"/>
    </location>
</feature>
<evidence type="ECO:0000256" key="2">
    <source>
        <dbReference type="ARBA" id="ARBA00022679"/>
    </source>
</evidence>
<keyword evidence="5" id="KW-0239">DNA-directed DNA polymerase</keyword>
<proteinExistence type="inferred from homology"/>
<dbReference type="Proteomes" id="UP001165060">
    <property type="component" value="Unassembled WGS sequence"/>
</dbReference>
<dbReference type="SUPFAM" id="SSF81301">
    <property type="entry name" value="Nucleotidyltransferase"/>
    <property type="match status" value="1"/>
</dbReference>
<feature type="compositionally biased region" description="Pro residues" evidence="6">
    <location>
        <begin position="1"/>
        <end position="10"/>
    </location>
</feature>
<dbReference type="InterPro" id="IPR002054">
    <property type="entry name" value="DNA-dir_DNA_pol_X"/>
</dbReference>
<keyword evidence="4" id="KW-0235">DNA replication</keyword>
<dbReference type="Pfam" id="PF14791">
    <property type="entry name" value="DNA_pol_B_thumb"/>
    <property type="match status" value="1"/>
</dbReference>
<dbReference type="Pfam" id="PF10391">
    <property type="entry name" value="DNA_pol_lambd_f"/>
    <property type="match status" value="1"/>
</dbReference>
<keyword evidence="5" id="KW-0227">DNA damage</keyword>
<feature type="region of interest" description="Disordered" evidence="6">
    <location>
        <begin position="222"/>
        <end position="297"/>
    </location>
</feature>
<dbReference type="Gene3D" id="3.30.460.10">
    <property type="entry name" value="Beta Polymerase, domain 2"/>
    <property type="match status" value="1"/>
</dbReference>
<dbReference type="SUPFAM" id="SSF81585">
    <property type="entry name" value="PsbU/PolX domain-like"/>
    <property type="match status" value="1"/>
</dbReference>
<feature type="compositionally biased region" description="Low complexity" evidence="6">
    <location>
        <begin position="282"/>
        <end position="294"/>
    </location>
</feature>
<evidence type="ECO:0000256" key="6">
    <source>
        <dbReference type="SAM" id="MobiDB-lite"/>
    </source>
</evidence>
<dbReference type="InterPro" id="IPR043519">
    <property type="entry name" value="NT_sf"/>
</dbReference>
<sequence>PCLPSPPPRRLPLSRAGRKHALLAPPASLRPPHPPPASPSFQPPPRPPKAGRSLHNLAPFAASWLRGLKPGLEAKAPAPSPPTPLSILNDARVLESSQSCLARRSSSWRYFFERCLENQETAAASPDSPVPASVFSAYASGPTPDSFATCLAYNSALAEHLAKLSNALTILASLNALSGPKNRAAKTSNEFRAAAYKATSKVLATYPIPVTVDCLEIPDPKKKDEEHKRKNALRMDSKKRKFARNLQNVTSPTNRKPDGKIVGAQSQTSAHSLPSLPPSAPPASSSSGGALPSPTMSNQYLVASPARKFNERGSKGGKVPELIVCGGSVRERLITAILHYYPKFYPSSTLRHALPAGARLSYAGDPDWGRDQAMLQDPQIVAAIAFRKIWGVGASTAAKLVFWGLGSIEELRADKEVLGCLNYQQRIGVKRYEDIDARIPREECTGIKDYVASVVAELSDGAVTCTACGSYRRGAESSGDVDILMVPCKENPDNMAAVRLFAAVLEKLTQRGFLTDHLTMPNQFGENERAATHSQSYMGVCLLPQSSAAHSGVHRRIDLKAYPKAQGAFALLYFTGDAHFNRSLRAFCKRAGLTLSDGGLSLCGRRNGSRRWVGRSAACDEEGDVFDALGIGHVRPEFRDGRKGAGAGGGEEQRGYWDDGLVDVDEESGY</sequence>
<keyword evidence="5" id="KW-0539">Nucleus</keyword>
<evidence type="ECO:0000259" key="7">
    <source>
        <dbReference type="SMART" id="SM00483"/>
    </source>
</evidence>
<evidence type="ECO:0000256" key="5">
    <source>
        <dbReference type="RuleBase" id="RU366014"/>
    </source>
</evidence>
<dbReference type="EC" id="2.7.7.7" evidence="5"/>
<feature type="region of interest" description="Disordered" evidence="6">
    <location>
        <begin position="1"/>
        <end position="54"/>
    </location>
</feature>
<dbReference type="SMART" id="SM00483">
    <property type="entry name" value="POLXc"/>
    <property type="match status" value="1"/>
</dbReference>
<feature type="domain" description="DNA-directed DNA polymerase X" evidence="7">
    <location>
        <begin position="328"/>
        <end position="640"/>
    </location>
</feature>
<keyword evidence="5" id="KW-0234">DNA repair</keyword>
<protein>
    <recommendedName>
        <fullName evidence="5">DNA polymerase</fullName>
        <ecNumber evidence="5">2.7.7.7</ecNumber>
    </recommendedName>
</protein>
<keyword evidence="9" id="KW-1185">Reference proteome</keyword>
<dbReference type="InterPro" id="IPR029398">
    <property type="entry name" value="PolB_thumb"/>
</dbReference>
<dbReference type="EMBL" id="BRYB01003739">
    <property type="protein sequence ID" value="GMI19789.1"/>
    <property type="molecule type" value="Genomic_DNA"/>
</dbReference>
<feature type="non-terminal residue" evidence="8">
    <location>
        <position position="1"/>
    </location>
</feature>
<dbReference type="PRINTS" id="PR00869">
    <property type="entry name" value="DNAPOLX"/>
</dbReference>
<gene>
    <name evidence="8" type="ORF">TeGR_g8597</name>
</gene>